<dbReference type="RefSeq" id="XP_018061901.1">
    <property type="nucleotide sequence ID" value="XM_018206972.1"/>
</dbReference>
<dbReference type="InParanoid" id="A0A132B555"/>
<dbReference type="GeneID" id="28816698"/>
<protein>
    <recommendedName>
        <fullName evidence="4">Transmembrane protein</fullName>
    </recommendedName>
</protein>
<feature type="transmembrane region" description="Helical" evidence="1">
    <location>
        <begin position="288"/>
        <end position="311"/>
    </location>
</feature>
<dbReference type="KEGG" id="psco:LY89DRAFT_357405"/>
<keyword evidence="3" id="KW-1185">Reference proteome</keyword>
<keyword evidence="1" id="KW-0472">Membrane</keyword>
<dbReference type="AlphaFoldDB" id="A0A132B555"/>
<dbReference type="EMBL" id="KQ947439">
    <property type="protein sequence ID" value="KUJ07546.1"/>
    <property type="molecule type" value="Genomic_DNA"/>
</dbReference>
<feature type="transmembrane region" description="Helical" evidence="1">
    <location>
        <begin position="74"/>
        <end position="94"/>
    </location>
</feature>
<proteinExistence type="predicted"/>
<evidence type="ECO:0000256" key="1">
    <source>
        <dbReference type="SAM" id="Phobius"/>
    </source>
</evidence>
<evidence type="ECO:0008006" key="4">
    <source>
        <dbReference type="Google" id="ProtNLM"/>
    </source>
</evidence>
<keyword evidence="1" id="KW-1133">Transmembrane helix</keyword>
<sequence>MSSRLFTNAPLPPLPIGGIPLQPVDSAVVVHPPGYMAPPTLGRARARRRCLPRWLSFLRGSPIERFLCTGWNGIIIIAVIAIATLVALLVLAAVNLTNSTNKMTATCLKLDPLGNCCKYLDMEGNCFIHNVTDDDTTLAKMKHSLDDADLVAADVLGHDTTYANMKRSLGDDNALIADVLSHDTTFVNIKCSVDNDADLAADVLAHDTTLTNMKRSCDDDDTLVADVLDHDPAVAKVKRSLDDADFAAKPTPFFVPSPNPNVQHAMNGPTTTTNGFRSPSSTLAPTTFLALATPTVALPVLFVYATSLLHLQQKLTNRQSEHHDMMGSHLRELTENLAQPLNKEAVELANDFIEEMLAEMGAYEGFLEGLEDDVVDLVRELDIE</sequence>
<organism evidence="2 3">
    <name type="scientific">Mollisia scopiformis</name>
    <name type="common">Conifer needle endophyte fungus</name>
    <name type="synonym">Phialocephala scopiformis</name>
    <dbReference type="NCBI Taxonomy" id="149040"/>
    <lineage>
        <taxon>Eukaryota</taxon>
        <taxon>Fungi</taxon>
        <taxon>Dikarya</taxon>
        <taxon>Ascomycota</taxon>
        <taxon>Pezizomycotina</taxon>
        <taxon>Leotiomycetes</taxon>
        <taxon>Helotiales</taxon>
        <taxon>Mollisiaceae</taxon>
        <taxon>Mollisia</taxon>
    </lineage>
</organism>
<evidence type="ECO:0000313" key="3">
    <source>
        <dbReference type="Proteomes" id="UP000070700"/>
    </source>
</evidence>
<gene>
    <name evidence="2" type="ORF">LY89DRAFT_357405</name>
</gene>
<accession>A0A132B555</accession>
<dbReference type="Proteomes" id="UP000070700">
    <property type="component" value="Unassembled WGS sequence"/>
</dbReference>
<evidence type="ECO:0000313" key="2">
    <source>
        <dbReference type="EMBL" id="KUJ07546.1"/>
    </source>
</evidence>
<name>A0A132B555_MOLSC</name>
<keyword evidence="1" id="KW-0812">Transmembrane</keyword>
<reference evidence="2 3" key="1">
    <citation type="submission" date="2015-10" db="EMBL/GenBank/DDBJ databases">
        <title>Full genome of DAOMC 229536 Phialocephala scopiformis, a fungal endophyte of spruce producing the potent anti-insectan compound rugulosin.</title>
        <authorList>
            <consortium name="DOE Joint Genome Institute"/>
            <person name="Walker A.K."/>
            <person name="Frasz S.L."/>
            <person name="Seifert K.A."/>
            <person name="Miller J.D."/>
            <person name="Mondo S.J."/>
            <person name="Labutti K."/>
            <person name="Lipzen A."/>
            <person name="Dockter R."/>
            <person name="Kennedy M."/>
            <person name="Grigoriev I.V."/>
            <person name="Spatafora J.W."/>
        </authorList>
    </citation>
    <scope>NUCLEOTIDE SEQUENCE [LARGE SCALE GENOMIC DNA]</scope>
    <source>
        <strain evidence="2 3">CBS 120377</strain>
    </source>
</reference>